<sequence length="465" mass="51116">MAPRRIVSAPVRTLESSTSDAALIETLCVHPDVRIVSFVAAVDALPPSPTIAREQAGTLASTSRLQRTIAVGSCRIYKAPGSVAFISCGAALQPILPKSQCWAIDEHDCTFALQIRRPTFWRIELPSTTEIDLQRAKTFRETLSKILQFEKTPCPFQRSFTIELPEEPDEPVKKIPWTPKRNGNDYRPVTAGAALGGNPDWTPPDADLALRYARRPSEQGHRTVSLDVFAREARSEFPGTPTTVARSERDQPDESVGGTATPRTTLSSDTSHSDAVDSHETEEPPALHDKNPIAGLIREFDILGRGRDTSHPILSREGCEMLARQCGSSPRSEGTHIERADRRRRSSSSSQASFATPGEACFMPTQDNVWGEDQDLSEETKNICRSPSADPSNPTKPSVGLDLPKTIFTKTFSALIAPPTYLITLMLRIAAQLSPPPHSPRSTHDSSRYMHMPGQWDDFGDELSE</sequence>
<dbReference type="InterPro" id="IPR024758">
    <property type="entry name" value="Inp1"/>
</dbReference>
<dbReference type="GeneID" id="70297728"/>
<name>A0A9P8CNG5_9HYPO</name>
<feature type="compositionally biased region" description="Basic and acidic residues" evidence="6">
    <location>
        <begin position="271"/>
        <end position="291"/>
    </location>
</feature>
<dbReference type="Pfam" id="PF12634">
    <property type="entry name" value="Inp1"/>
    <property type="match status" value="1"/>
</dbReference>
<gene>
    <name evidence="7" type="ORF">F5Z01DRAFT_738874</name>
</gene>
<keyword evidence="5" id="KW-0472">Membrane</keyword>
<feature type="compositionally biased region" description="Polar residues" evidence="6">
    <location>
        <begin position="261"/>
        <end position="270"/>
    </location>
</feature>
<dbReference type="EMBL" id="MU251266">
    <property type="protein sequence ID" value="KAG9251701.1"/>
    <property type="molecule type" value="Genomic_DNA"/>
</dbReference>
<feature type="region of interest" description="Disordered" evidence="6">
    <location>
        <begin position="434"/>
        <end position="465"/>
    </location>
</feature>
<evidence type="ECO:0000256" key="2">
    <source>
        <dbReference type="ARBA" id="ARBA00004421"/>
    </source>
</evidence>
<proteinExistence type="inferred from homology"/>
<evidence type="ECO:0000256" key="4">
    <source>
        <dbReference type="ARBA" id="ARBA00021397"/>
    </source>
</evidence>
<comment type="function">
    <text evidence="1">Required for peroxisome inheritance.</text>
</comment>
<dbReference type="AlphaFoldDB" id="A0A9P8CNG5"/>
<feature type="region of interest" description="Disordered" evidence="6">
    <location>
        <begin position="169"/>
        <end position="202"/>
    </location>
</feature>
<evidence type="ECO:0000256" key="1">
    <source>
        <dbReference type="ARBA" id="ARBA00003594"/>
    </source>
</evidence>
<protein>
    <recommendedName>
        <fullName evidence="4">Inheritance of peroxisomes protein 1</fullName>
    </recommendedName>
</protein>
<dbReference type="Proteomes" id="UP000887229">
    <property type="component" value="Unassembled WGS sequence"/>
</dbReference>
<dbReference type="GO" id="GO:0005780">
    <property type="term" value="C:extrinsic component of intraperoxisomal membrane"/>
    <property type="evidence" value="ECO:0007669"/>
    <property type="project" value="InterPro"/>
</dbReference>
<dbReference type="GO" id="GO:0045033">
    <property type="term" value="P:peroxisome inheritance"/>
    <property type="evidence" value="ECO:0007669"/>
    <property type="project" value="InterPro"/>
</dbReference>
<evidence type="ECO:0000256" key="6">
    <source>
        <dbReference type="SAM" id="MobiDB-lite"/>
    </source>
</evidence>
<evidence type="ECO:0000256" key="5">
    <source>
        <dbReference type="ARBA" id="ARBA00023136"/>
    </source>
</evidence>
<feature type="region of interest" description="Disordered" evidence="6">
    <location>
        <begin position="214"/>
        <end position="293"/>
    </location>
</feature>
<dbReference type="RefSeq" id="XP_046115625.1">
    <property type="nucleotide sequence ID" value="XM_046266825.1"/>
</dbReference>
<reference evidence="7" key="1">
    <citation type="journal article" date="2021" name="IMA Fungus">
        <title>Genomic characterization of three marine fungi, including Emericellopsis atlantica sp. nov. with signatures of a generalist lifestyle and marine biomass degradation.</title>
        <authorList>
            <person name="Hagestad O.C."/>
            <person name="Hou L."/>
            <person name="Andersen J.H."/>
            <person name="Hansen E.H."/>
            <person name="Altermark B."/>
            <person name="Li C."/>
            <person name="Kuhnert E."/>
            <person name="Cox R.J."/>
            <person name="Crous P.W."/>
            <person name="Spatafora J.W."/>
            <person name="Lail K."/>
            <person name="Amirebrahimi M."/>
            <person name="Lipzen A."/>
            <person name="Pangilinan J."/>
            <person name="Andreopoulos W."/>
            <person name="Hayes R.D."/>
            <person name="Ng V."/>
            <person name="Grigoriev I.V."/>
            <person name="Jackson S.A."/>
            <person name="Sutton T.D.S."/>
            <person name="Dobson A.D.W."/>
            <person name="Rama T."/>
        </authorList>
    </citation>
    <scope>NUCLEOTIDE SEQUENCE</scope>
    <source>
        <strain evidence="7">TS7</strain>
    </source>
</reference>
<evidence type="ECO:0000256" key="3">
    <source>
        <dbReference type="ARBA" id="ARBA00010707"/>
    </source>
</evidence>
<feature type="region of interest" description="Disordered" evidence="6">
    <location>
        <begin position="324"/>
        <end position="399"/>
    </location>
</feature>
<organism evidence="7 8">
    <name type="scientific">Emericellopsis atlantica</name>
    <dbReference type="NCBI Taxonomy" id="2614577"/>
    <lineage>
        <taxon>Eukaryota</taxon>
        <taxon>Fungi</taxon>
        <taxon>Dikarya</taxon>
        <taxon>Ascomycota</taxon>
        <taxon>Pezizomycotina</taxon>
        <taxon>Sordariomycetes</taxon>
        <taxon>Hypocreomycetidae</taxon>
        <taxon>Hypocreales</taxon>
        <taxon>Bionectriaceae</taxon>
        <taxon>Emericellopsis</taxon>
    </lineage>
</organism>
<evidence type="ECO:0000313" key="8">
    <source>
        <dbReference type="Proteomes" id="UP000887229"/>
    </source>
</evidence>
<feature type="compositionally biased region" description="Polar residues" evidence="6">
    <location>
        <begin position="383"/>
        <end position="396"/>
    </location>
</feature>
<evidence type="ECO:0000313" key="7">
    <source>
        <dbReference type="EMBL" id="KAG9251701.1"/>
    </source>
</evidence>
<accession>A0A9P8CNG5</accession>
<comment type="subcellular location">
    <subcellularLocation>
        <location evidence="2">Peroxisome membrane</location>
        <topology evidence="2">Peripheral membrane protein</topology>
    </subcellularLocation>
</comment>
<dbReference type="OrthoDB" id="4097008at2759"/>
<comment type="similarity">
    <text evidence="3">Belongs to the INP1 family.</text>
</comment>
<keyword evidence="8" id="KW-1185">Reference proteome</keyword>
<comment type="caution">
    <text evidence="7">The sequence shown here is derived from an EMBL/GenBank/DDBJ whole genome shotgun (WGS) entry which is preliminary data.</text>
</comment>